<keyword evidence="2" id="KW-1185">Reference proteome</keyword>
<proteinExistence type="predicted"/>
<dbReference type="InterPro" id="IPR027417">
    <property type="entry name" value="P-loop_NTPase"/>
</dbReference>
<dbReference type="Gene3D" id="3.40.50.300">
    <property type="entry name" value="P-loop containing nucleotide triphosphate hydrolases"/>
    <property type="match status" value="1"/>
</dbReference>
<evidence type="ECO:0000313" key="2">
    <source>
        <dbReference type="Proteomes" id="UP000004923"/>
    </source>
</evidence>
<dbReference type="SUPFAM" id="SSF52540">
    <property type="entry name" value="P-loop containing nucleoside triphosphate hydrolases"/>
    <property type="match status" value="1"/>
</dbReference>
<dbReference type="NCBIfam" id="NF033453">
    <property type="entry name" value="BREX_3_BrxF"/>
    <property type="match status" value="1"/>
</dbReference>
<name>E8LDY6_9FIRM</name>
<organism evidence="1 2">
    <name type="scientific">Phascolarctobacterium succinatutens YIT 12067</name>
    <dbReference type="NCBI Taxonomy" id="626939"/>
    <lineage>
        <taxon>Bacteria</taxon>
        <taxon>Bacillati</taxon>
        <taxon>Bacillota</taxon>
        <taxon>Negativicutes</taxon>
        <taxon>Acidaminococcales</taxon>
        <taxon>Acidaminococcaceae</taxon>
        <taxon>Phascolarctobacterium</taxon>
    </lineage>
</organism>
<dbReference type="CDD" id="cd01120">
    <property type="entry name" value="RecA-like_superfamily"/>
    <property type="match status" value="1"/>
</dbReference>
<dbReference type="InterPro" id="IPR048067">
    <property type="entry name" value="BREX_3_BrxF"/>
</dbReference>
<gene>
    <name evidence="1" type="ORF">HMPREF9443_01063</name>
</gene>
<evidence type="ECO:0008006" key="3">
    <source>
        <dbReference type="Google" id="ProtNLM"/>
    </source>
</evidence>
<dbReference type="Proteomes" id="UP000004923">
    <property type="component" value="Unassembled WGS sequence"/>
</dbReference>
<dbReference type="AlphaFoldDB" id="E8LDY6"/>
<evidence type="ECO:0000313" key="1">
    <source>
        <dbReference type="EMBL" id="EFY04977.1"/>
    </source>
</evidence>
<dbReference type="EMBL" id="AEVN01000043">
    <property type="protein sequence ID" value="EFY04977.1"/>
    <property type="molecule type" value="Genomic_DNA"/>
</dbReference>
<dbReference type="HOGENOM" id="CLU_122351_1_0_9"/>
<sequence length="161" mass="18056">MLEEVFQMNQVEELVKVVAEAQTDKGNVVIVTGKPGSGKSKVLREAAESQKWTYVDCRMLISEEFLAIPAADRGLYAPDMFADILASYNADVIILDRLQTLFVPVFHINTDSLMRKLSKKFTIVTAWPGYIDNGNLCYDKFDGTEAIRISPDGFKIWNVEG</sequence>
<protein>
    <recommendedName>
        <fullName evidence="3">BREX-3 system P-loop-containing protein BrxF</fullName>
    </recommendedName>
</protein>
<reference evidence="1 2" key="1">
    <citation type="submission" date="2011-01" db="EMBL/GenBank/DDBJ databases">
        <authorList>
            <person name="Weinstock G."/>
            <person name="Sodergren E."/>
            <person name="Clifton S."/>
            <person name="Fulton L."/>
            <person name="Fulton B."/>
            <person name="Courtney L."/>
            <person name="Fronick C."/>
            <person name="Harrison M."/>
            <person name="Strong C."/>
            <person name="Farmer C."/>
            <person name="Delahaunty K."/>
            <person name="Markovic C."/>
            <person name="Hall O."/>
            <person name="Minx P."/>
            <person name="Tomlinson C."/>
            <person name="Mitreva M."/>
            <person name="Hou S."/>
            <person name="Chen J."/>
            <person name="Wollam A."/>
            <person name="Pepin K.H."/>
            <person name="Johnson M."/>
            <person name="Bhonagiri V."/>
            <person name="Zhang X."/>
            <person name="Suruliraj S."/>
            <person name="Warren W."/>
            <person name="Chinwalla A."/>
            <person name="Mardis E.R."/>
            <person name="Wilson R.K."/>
        </authorList>
    </citation>
    <scope>NUCLEOTIDE SEQUENCE [LARGE SCALE GENOMIC DNA]</scope>
    <source>
        <strain evidence="1 2">YIT 12067</strain>
    </source>
</reference>
<dbReference type="eggNOG" id="COG1066">
    <property type="taxonomic scope" value="Bacteria"/>
</dbReference>
<accession>E8LDY6</accession>
<comment type="caution">
    <text evidence="1">The sequence shown here is derived from an EMBL/GenBank/DDBJ whole genome shotgun (WGS) entry which is preliminary data.</text>
</comment>